<proteinExistence type="predicted"/>
<evidence type="ECO:0000313" key="1">
    <source>
        <dbReference type="EMBL" id="PED82941.1"/>
    </source>
</evidence>
<keyword evidence="1" id="KW-0282">Flagellum</keyword>
<dbReference type="RefSeq" id="WP_097896251.1">
    <property type="nucleotide sequence ID" value="NZ_NVOR01000022.1"/>
</dbReference>
<accession>A0AA91VDF5</accession>
<keyword evidence="1" id="KW-0966">Cell projection</keyword>
<name>A0AA91VDF5_9BACI</name>
<organism evidence="1 2">
    <name type="scientific">Bacillus pseudomycoides</name>
    <dbReference type="NCBI Taxonomy" id="64104"/>
    <lineage>
        <taxon>Bacteria</taxon>
        <taxon>Bacillati</taxon>
        <taxon>Bacillota</taxon>
        <taxon>Bacilli</taxon>
        <taxon>Bacillales</taxon>
        <taxon>Bacillaceae</taxon>
        <taxon>Bacillus</taxon>
        <taxon>Bacillus cereus group</taxon>
    </lineage>
</organism>
<gene>
    <name evidence="1" type="ORF">CON65_08735</name>
</gene>
<dbReference type="Proteomes" id="UP000221020">
    <property type="component" value="Unassembled WGS sequence"/>
</dbReference>
<sequence length="90" mass="10529">MNNDIYQAFVSCFNEIGELAASEKEFAEKSEMLNRWMMTLDDEERAKVAEKISPFIIKAARHIRDKQKILEEMIISNDGRMKANSFYGKY</sequence>
<dbReference type="EMBL" id="NVOR01000022">
    <property type="protein sequence ID" value="PED82941.1"/>
    <property type="molecule type" value="Genomic_DNA"/>
</dbReference>
<comment type="caution">
    <text evidence="1">The sequence shown here is derived from an EMBL/GenBank/DDBJ whole genome shotgun (WGS) entry which is preliminary data.</text>
</comment>
<protein>
    <submittedName>
        <fullName evidence="1">Flagellar biosynthesis protein FlgG</fullName>
    </submittedName>
</protein>
<dbReference type="AlphaFoldDB" id="A0AA91VDF5"/>
<evidence type="ECO:0000313" key="2">
    <source>
        <dbReference type="Proteomes" id="UP000221020"/>
    </source>
</evidence>
<reference evidence="1 2" key="1">
    <citation type="submission" date="2017-09" db="EMBL/GenBank/DDBJ databases">
        <title>Large-scale bioinformatics analysis of Bacillus genomes uncovers conserved roles of natural products in bacterial physiology.</title>
        <authorList>
            <consortium name="Agbiome Team Llc"/>
            <person name="Bleich R.M."/>
            <person name="Grubbs K.J."/>
            <person name="Santa Maria K.C."/>
            <person name="Allen S.E."/>
            <person name="Farag S."/>
            <person name="Shank E.A."/>
            <person name="Bowers A."/>
        </authorList>
    </citation>
    <scope>NUCLEOTIDE SEQUENCE [LARGE SCALE GENOMIC DNA]</scope>
    <source>
        <strain evidence="1 2">AFS092012</strain>
    </source>
</reference>
<keyword evidence="1" id="KW-0969">Cilium</keyword>